<evidence type="ECO:0000313" key="8">
    <source>
        <dbReference type="EMBL" id="MDT0428105.1"/>
    </source>
</evidence>
<reference evidence="9" key="1">
    <citation type="submission" date="2023-07" db="EMBL/GenBank/DDBJ databases">
        <title>30 novel species of actinomycetes from the DSMZ collection.</title>
        <authorList>
            <person name="Nouioui I."/>
        </authorList>
    </citation>
    <scope>NUCLEOTIDE SEQUENCE [LARGE SCALE GENOMIC DNA]</scope>
    <source>
        <strain evidence="9">DSM 41770</strain>
    </source>
</reference>
<evidence type="ECO:0000256" key="4">
    <source>
        <dbReference type="ARBA" id="ARBA00023125"/>
    </source>
</evidence>
<comment type="caution">
    <text evidence="8">The sequence shown here is derived from an EMBL/GenBank/DDBJ whole genome shotgun (WGS) entry which is preliminary data.</text>
</comment>
<evidence type="ECO:0000259" key="7">
    <source>
        <dbReference type="PROSITE" id="PS50943"/>
    </source>
</evidence>
<dbReference type="Gene3D" id="1.10.260.40">
    <property type="entry name" value="lambda repressor-like DNA-binding domains"/>
    <property type="match status" value="1"/>
</dbReference>
<keyword evidence="2" id="KW-0805">Transcription regulation</keyword>
<protein>
    <submittedName>
        <fullName evidence="8">Helix-turn-helix domain-containing protein</fullName>
    </submittedName>
</protein>
<accession>A0ABU2RGX8</accession>
<dbReference type="SUPFAM" id="SSF47413">
    <property type="entry name" value="lambda repressor-like DNA-binding domains"/>
    <property type="match status" value="1"/>
</dbReference>
<dbReference type="SMART" id="SM00530">
    <property type="entry name" value="HTH_XRE"/>
    <property type="match status" value="1"/>
</dbReference>
<keyword evidence="5" id="KW-0804">Transcription</keyword>
<evidence type="ECO:0000256" key="3">
    <source>
        <dbReference type="ARBA" id="ARBA00023082"/>
    </source>
</evidence>
<dbReference type="Pfam" id="PF01381">
    <property type="entry name" value="HTH_3"/>
    <property type="match status" value="1"/>
</dbReference>
<dbReference type="SUPFAM" id="SSF88946">
    <property type="entry name" value="Sigma2 domain of RNA polymerase sigma factors"/>
    <property type="match status" value="1"/>
</dbReference>
<dbReference type="InterPro" id="IPR013325">
    <property type="entry name" value="RNA_pol_sigma_r2"/>
</dbReference>
<dbReference type="PROSITE" id="PS50943">
    <property type="entry name" value="HTH_CROC1"/>
    <property type="match status" value="1"/>
</dbReference>
<dbReference type="InterPro" id="IPR013324">
    <property type="entry name" value="RNA_pol_sigma_r3/r4-like"/>
</dbReference>
<dbReference type="EMBL" id="JAVREX010000004">
    <property type="protein sequence ID" value="MDT0428105.1"/>
    <property type="molecule type" value="Genomic_DNA"/>
</dbReference>
<dbReference type="InterPro" id="IPR036388">
    <property type="entry name" value="WH-like_DNA-bd_sf"/>
</dbReference>
<gene>
    <name evidence="8" type="ORF">RM649_10665</name>
</gene>
<name>A0ABU2RGX8_9ACTN</name>
<evidence type="ECO:0000256" key="1">
    <source>
        <dbReference type="ARBA" id="ARBA00010641"/>
    </source>
</evidence>
<feature type="compositionally biased region" description="Pro residues" evidence="6">
    <location>
        <begin position="145"/>
        <end position="159"/>
    </location>
</feature>
<dbReference type="CDD" id="cd00093">
    <property type="entry name" value="HTH_XRE"/>
    <property type="match status" value="1"/>
</dbReference>
<feature type="region of interest" description="Disordered" evidence="6">
    <location>
        <begin position="1"/>
        <end position="210"/>
    </location>
</feature>
<evidence type="ECO:0000256" key="2">
    <source>
        <dbReference type="ARBA" id="ARBA00023015"/>
    </source>
</evidence>
<keyword evidence="3" id="KW-0731">Sigma factor</keyword>
<feature type="compositionally biased region" description="Low complexity" evidence="6">
    <location>
        <begin position="32"/>
        <end position="47"/>
    </location>
</feature>
<keyword evidence="9" id="KW-1185">Reference proteome</keyword>
<dbReference type="InterPro" id="IPR001387">
    <property type="entry name" value="Cro/C1-type_HTH"/>
</dbReference>
<dbReference type="PANTHER" id="PTHR43133">
    <property type="entry name" value="RNA POLYMERASE ECF-TYPE SIGMA FACTO"/>
    <property type="match status" value="1"/>
</dbReference>
<dbReference type="InterPro" id="IPR039425">
    <property type="entry name" value="RNA_pol_sigma-70-like"/>
</dbReference>
<dbReference type="Proteomes" id="UP001183777">
    <property type="component" value="Unassembled WGS sequence"/>
</dbReference>
<proteinExistence type="inferred from homology"/>
<dbReference type="Gene3D" id="1.10.1740.10">
    <property type="match status" value="1"/>
</dbReference>
<dbReference type="InterPro" id="IPR010982">
    <property type="entry name" value="Lambda_DNA-bd_dom_sf"/>
</dbReference>
<dbReference type="RefSeq" id="WP_311656164.1">
    <property type="nucleotide sequence ID" value="NZ_JAVREX010000004.1"/>
</dbReference>
<evidence type="ECO:0000256" key="5">
    <source>
        <dbReference type="ARBA" id="ARBA00023163"/>
    </source>
</evidence>
<dbReference type="PANTHER" id="PTHR43133:SF8">
    <property type="entry name" value="RNA POLYMERASE SIGMA FACTOR HI_1459-RELATED"/>
    <property type="match status" value="1"/>
</dbReference>
<organism evidence="8 9">
    <name type="scientific">Streptomyces salyersiae</name>
    <dbReference type="NCBI Taxonomy" id="3075530"/>
    <lineage>
        <taxon>Bacteria</taxon>
        <taxon>Bacillati</taxon>
        <taxon>Actinomycetota</taxon>
        <taxon>Actinomycetes</taxon>
        <taxon>Kitasatosporales</taxon>
        <taxon>Streptomycetaceae</taxon>
        <taxon>Streptomyces</taxon>
    </lineage>
</organism>
<dbReference type="SUPFAM" id="SSF88659">
    <property type="entry name" value="Sigma3 and sigma4 domains of RNA polymerase sigma factors"/>
    <property type="match status" value="1"/>
</dbReference>
<dbReference type="Gene3D" id="1.10.10.10">
    <property type="entry name" value="Winged helix-like DNA-binding domain superfamily/Winged helix DNA-binding domain"/>
    <property type="match status" value="1"/>
</dbReference>
<keyword evidence="4" id="KW-0238">DNA-binding</keyword>
<comment type="similarity">
    <text evidence="1">Belongs to the sigma-70 factor family. ECF subfamily.</text>
</comment>
<evidence type="ECO:0000256" key="6">
    <source>
        <dbReference type="SAM" id="MobiDB-lite"/>
    </source>
</evidence>
<sequence length="485" mass="51229">MTRKTTGPAAAPPLPSPKERRRLREARELTEEQVATAVGVTPATVRAWESGRTEPRGRRRVAYARIISSEDPRASAGRAAAKGPVTGPKSADAPEATDVLEATDAPEATSTPEAEDAPEATSTSKAEDAPEATSTPKADDAPESPGAPDPLDPLNPPGPGGTSGGLTVPHPPPGSPGSEPRKAPVGSPPAEPAKVPAPARDAAPDGHPVSAAGLTAAETFDALYAHTAPGLVRQAYVLTGRRQLSREAVERAFQLAWHRWPEVARDRDPAGWVRAAVYEYAMSPWNRVRRAHRRPDALPEDPARRALLRALLDMPASYRRTLLLHDGVGLGLAETAAETEASTPATAGRLVNARAAVAERLPELARQPSPGGQSALLRERLETLALAERVPSPSPAQAVRTGGERRARQWTRAAVCFGLLLAGTTSFTLGTAPTRYEQPIAPAARVEGVPPLGGPEKLTPQDLRLQKALRDELAHGPERLVPQIP</sequence>
<feature type="domain" description="HTH cro/C1-type" evidence="7">
    <location>
        <begin position="21"/>
        <end position="55"/>
    </location>
</feature>
<evidence type="ECO:0000313" key="9">
    <source>
        <dbReference type="Proteomes" id="UP001183777"/>
    </source>
</evidence>